<dbReference type="Proteomes" id="UP000321332">
    <property type="component" value="Chromosome"/>
</dbReference>
<organism evidence="4 5">
    <name type="scientific">Leuconostoc carnosum</name>
    <dbReference type="NCBI Taxonomy" id="1252"/>
    <lineage>
        <taxon>Bacteria</taxon>
        <taxon>Bacillati</taxon>
        <taxon>Bacillota</taxon>
        <taxon>Bacilli</taxon>
        <taxon>Lactobacillales</taxon>
        <taxon>Lactobacillaceae</taxon>
        <taxon>Leuconostoc</taxon>
    </lineage>
</organism>
<dbReference type="InterPro" id="IPR016181">
    <property type="entry name" value="Acyl_CoA_acyltransferase"/>
</dbReference>
<keyword evidence="1" id="KW-0808">Transferase</keyword>
<accession>A0AAE6IIK9</accession>
<dbReference type="GO" id="GO:0016747">
    <property type="term" value="F:acyltransferase activity, transferring groups other than amino-acyl groups"/>
    <property type="evidence" value="ECO:0007669"/>
    <property type="project" value="InterPro"/>
</dbReference>
<dbReference type="SUPFAM" id="SSF55729">
    <property type="entry name" value="Acyl-CoA N-acyltransferases (Nat)"/>
    <property type="match status" value="1"/>
</dbReference>
<reference evidence="4 5" key="1">
    <citation type="submission" date="2019-06" db="EMBL/GenBank/DDBJ databases">
        <title>Genome analyses of bacteria isolated from kimchi.</title>
        <authorList>
            <person name="Lee S."/>
            <person name="Ahn S."/>
            <person name="Roh S."/>
        </authorList>
    </citation>
    <scope>NUCLEOTIDE SEQUENCE [LARGE SCALE GENOMIC DNA]</scope>
    <source>
        <strain evidence="4 5">CBA3620</strain>
    </source>
</reference>
<dbReference type="EMBL" id="CP042374">
    <property type="protein sequence ID" value="QEA32828.1"/>
    <property type="molecule type" value="Genomic_DNA"/>
</dbReference>
<dbReference type="Gene3D" id="3.40.630.30">
    <property type="match status" value="1"/>
</dbReference>
<evidence type="ECO:0000256" key="1">
    <source>
        <dbReference type="ARBA" id="ARBA00022679"/>
    </source>
</evidence>
<proteinExistence type="predicted"/>
<dbReference type="RefSeq" id="WP_014974255.1">
    <property type="nucleotide sequence ID" value="NZ_CP042374.1"/>
</dbReference>
<dbReference type="PANTHER" id="PTHR43420:SF52">
    <property type="entry name" value="N-ACETYLTRANSFERASE YODP"/>
    <property type="match status" value="1"/>
</dbReference>
<name>A0AAE6IIK9_LEUCA</name>
<sequence>MRIESAVQADQSAILQLEQTIFDDMALPIYDELSVEDVQQAMALAVAKSEKSRYHFSRAVVAKSDDNEVLGVLFGFPDSEEEQVDHAFQSILADKFSYHRWMFEDAEAFSNEWYIDSIVVTSAARGQGIGTQLLKYVEAKAKRDGQKVLGLNVDNVNPRARKLYESLGFSAVGALTLENHHYTHLQKNI</sequence>
<keyword evidence="2" id="KW-0012">Acyltransferase</keyword>
<dbReference type="GeneID" id="61186315"/>
<feature type="domain" description="N-acetyltransferase" evidence="3">
    <location>
        <begin position="1"/>
        <end position="189"/>
    </location>
</feature>
<dbReference type="Pfam" id="PF00583">
    <property type="entry name" value="Acetyltransf_1"/>
    <property type="match status" value="1"/>
</dbReference>
<dbReference type="PROSITE" id="PS51186">
    <property type="entry name" value="GNAT"/>
    <property type="match status" value="1"/>
</dbReference>
<gene>
    <name evidence="4" type="ORF">FGL89_01085</name>
</gene>
<dbReference type="PANTHER" id="PTHR43420">
    <property type="entry name" value="ACETYLTRANSFERASE"/>
    <property type="match status" value="1"/>
</dbReference>
<evidence type="ECO:0000259" key="3">
    <source>
        <dbReference type="PROSITE" id="PS51186"/>
    </source>
</evidence>
<dbReference type="CDD" id="cd04301">
    <property type="entry name" value="NAT_SF"/>
    <property type="match status" value="1"/>
</dbReference>
<evidence type="ECO:0000256" key="2">
    <source>
        <dbReference type="ARBA" id="ARBA00023315"/>
    </source>
</evidence>
<dbReference type="OMA" id="SRYHYSR"/>
<evidence type="ECO:0000313" key="4">
    <source>
        <dbReference type="EMBL" id="QEA32828.1"/>
    </source>
</evidence>
<protein>
    <submittedName>
        <fullName evidence="4">N-acetyltransferase</fullName>
    </submittedName>
</protein>
<dbReference type="InterPro" id="IPR000182">
    <property type="entry name" value="GNAT_dom"/>
</dbReference>
<evidence type="ECO:0000313" key="5">
    <source>
        <dbReference type="Proteomes" id="UP000321332"/>
    </source>
</evidence>
<dbReference type="AlphaFoldDB" id="A0AAE6IIK9"/>
<dbReference type="InterPro" id="IPR050680">
    <property type="entry name" value="YpeA/RimI_acetyltransf"/>
</dbReference>